<sequence>MLANLGLSDTDETVYRAMLYHPRLGVAELAVHLSVPESMVRQALDRLIDLALVRASDEGLRAVRPQAGLMSLLARAEAAIAARQQEIEATRAAIISIAGEFQDHGSADVVIRLEGVDAVRDRLAELAREAERECISFSSGGAQTPDTIEAEKPLNQLALERGVSIRDVYQESFRNDPGTLEHACWMAQLGGHCRTVPTLPMRLVIVDRRTALVPIDPSDSRAGAIEIHSPGVVASLVALFEQVWESGRPFGEAPARDDHGLTTQERQLLKLLAAGHTDDSAARKLAVSTRSVQRMMTALTERLAVVSRFQAGVEASRKGWLT</sequence>
<dbReference type="InterPro" id="IPR000792">
    <property type="entry name" value="Tscrpt_reg_LuxR_C"/>
</dbReference>
<dbReference type="PROSITE" id="PS50043">
    <property type="entry name" value="HTH_LUXR_2"/>
    <property type="match status" value="1"/>
</dbReference>
<dbReference type="SUPFAM" id="SSF46785">
    <property type="entry name" value="Winged helix' DNA-binding domain"/>
    <property type="match status" value="1"/>
</dbReference>
<evidence type="ECO:0000259" key="2">
    <source>
        <dbReference type="PROSITE" id="PS50043"/>
    </source>
</evidence>
<dbReference type="Pfam" id="PF00196">
    <property type="entry name" value="GerE"/>
    <property type="match status" value="1"/>
</dbReference>
<comment type="caution">
    <text evidence="3">The sequence shown here is derived from an EMBL/GenBank/DDBJ whole genome shotgun (WGS) entry which is preliminary data.</text>
</comment>
<dbReference type="PANTHER" id="PTHR34293:SF1">
    <property type="entry name" value="HTH-TYPE TRANSCRIPTIONAL REGULATOR TRMBL2"/>
    <property type="match status" value="1"/>
</dbReference>
<protein>
    <submittedName>
        <fullName evidence="3">Regulatory LuxR family protein</fullName>
    </submittedName>
</protein>
<evidence type="ECO:0000256" key="1">
    <source>
        <dbReference type="SAM" id="Coils"/>
    </source>
</evidence>
<organism evidence="3 4">
    <name type="scientific">Micromonospora pisi</name>
    <dbReference type="NCBI Taxonomy" id="589240"/>
    <lineage>
        <taxon>Bacteria</taxon>
        <taxon>Bacillati</taxon>
        <taxon>Actinomycetota</taxon>
        <taxon>Actinomycetes</taxon>
        <taxon>Micromonosporales</taxon>
        <taxon>Micromonosporaceae</taxon>
        <taxon>Micromonospora</taxon>
    </lineage>
</organism>
<accession>A0A495JCL4</accession>
<dbReference type="InterPro" id="IPR051797">
    <property type="entry name" value="TrmB-like"/>
</dbReference>
<dbReference type="SUPFAM" id="SSF46894">
    <property type="entry name" value="C-terminal effector domain of the bipartite response regulators"/>
    <property type="match status" value="1"/>
</dbReference>
<dbReference type="PANTHER" id="PTHR34293">
    <property type="entry name" value="HTH-TYPE TRANSCRIPTIONAL REGULATOR TRMBL2"/>
    <property type="match status" value="1"/>
</dbReference>
<dbReference type="OrthoDB" id="4266042at2"/>
<dbReference type="InterPro" id="IPR036388">
    <property type="entry name" value="WH-like_DNA-bd_sf"/>
</dbReference>
<keyword evidence="4" id="KW-1185">Reference proteome</keyword>
<feature type="coiled-coil region" evidence="1">
    <location>
        <begin position="73"/>
        <end position="133"/>
    </location>
</feature>
<dbReference type="RefSeq" id="WP_121161611.1">
    <property type="nucleotide sequence ID" value="NZ_RBKT01000001.1"/>
</dbReference>
<dbReference type="GO" id="GO:0003677">
    <property type="term" value="F:DNA binding"/>
    <property type="evidence" value="ECO:0007669"/>
    <property type="project" value="InterPro"/>
</dbReference>
<keyword evidence="1" id="KW-0175">Coiled coil</keyword>
<dbReference type="InterPro" id="IPR016032">
    <property type="entry name" value="Sig_transdc_resp-reg_C-effctor"/>
</dbReference>
<reference evidence="3 4" key="1">
    <citation type="submission" date="2018-10" db="EMBL/GenBank/DDBJ databases">
        <title>Sequencing the genomes of 1000 actinobacteria strains.</title>
        <authorList>
            <person name="Klenk H.-P."/>
        </authorList>
    </citation>
    <scope>NUCLEOTIDE SEQUENCE [LARGE SCALE GENOMIC DNA]</scope>
    <source>
        <strain evidence="3 4">DSM 45175</strain>
    </source>
</reference>
<dbReference type="InterPro" id="IPR002831">
    <property type="entry name" value="Tscrpt_reg_TrmB_N"/>
</dbReference>
<dbReference type="SMART" id="SM00421">
    <property type="entry name" value="HTH_LUXR"/>
    <property type="match status" value="1"/>
</dbReference>
<dbReference type="Pfam" id="PF01978">
    <property type="entry name" value="TrmB"/>
    <property type="match status" value="1"/>
</dbReference>
<proteinExistence type="predicted"/>
<name>A0A495JCL4_9ACTN</name>
<feature type="domain" description="HTH luxR-type" evidence="2">
    <location>
        <begin position="254"/>
        <end position="319"/>
    </location>
</feature>
<dbReference type="EMBL" id="RBKT01000001">
    <property type="protein sequence ID" value="RKR86657.1"/>
    <property type="molecule type" value="Genomic_DNA"/>
</dbReference>
<dbReference type="GO" id="GO:0006355">
    <property type="term" value="P:regulation of DNA-templated transcription"/>
    <property type="evidence" value="ECO:0007669"/>
    <property type="project" value="InterPro"/>
</dbReference>
<dbReference type="InterPro" id="IPR036390">
    <property type="entry name" value="WH_DNA-bd_sf"/>
</dbReference>
<gene>
    <name evidence="3" type="ORF">BDK92_0906</name>
</gene>
<dbReference type="AlphaFoldDB" id="A0A495JCL4"/>
<evidence type="ECO:0000313" key="3">
    <source>
        <dbReference type="EMBL" id="RKR86657.1"/>
    </source>
</evidence>
<dbReference type="Gene3D" id="1.10.10.10">
    <property type="entry name" value="Winged helix-like DNA-binding domain superfamily/Winged helix DNA-binding domain"/>
    <property type="match status" value="2"/>
</dbReference>
<dbReference type="Proteomes" id="UP000277671">
    <property type="component" value="Unassembled WGS sequence"/>
</dbReference>
<evidence type="ECO:0000313" key="4">
    <source>
        <dbReference type="Proteomes" id="UP000277671"/>
    </source>
</evidence>